<dbReference type="GO" id="GO:0005506">
    <property type="term" value="F:iron ion binding"/>
    <property type="evidence" value="ECO:0007669"/>
    <property type="project" value="InterPro"/>
</dbReference>
<keyword evidence="2" id="KW-0001">2Fe-2S</keyword>
<evidence type="ECO:0000259" key="9">
    <source>
        <dbReference type="PROSITE" id="PS51296"/>
    </source>
</evidence>
<evidence type="ECO:0000313" key="11">
    <source>
        <dbReference type="Proteomes" id="UP000293520"/>
    </source>
</evidence>
<dbReference type="SUPFAM" id="SSF50022">
    <property type="entry name" value="ISP domain"/>
    <property type="match status" value="1"/>
</dbReference>
<keyword evidence="7" id="KW-0411">Iron-sulfur</keyword>
<dbReference type="InterPro" id="IPR017941">
    <property type="entry name" value="Rieske_2Fe-2S"/>
</dbReference>
<proteinExistence type="inferred from homology"/>
<evidence type="ECO:0000256" key="2">
    <source>
        <dbReference type="ARBA" id="ARBA00022714"/>
    </source>
</evidence>
<evidence type="ECO:0000256" key="4">
    <source>
        <dbReference type="ARBA" id="ARBA00022964"/>
    </source>
</evidence>
<evidence type="ECO:0000256" key="8">
    <source>
        <dbReference type="ARBA" id="ARBA00023027"/>
    </source>
</evidence>
<dbReference type="Proteomes" id="UP000293520">
    <property type="component" value="Unassembled WGS sequence"/>
</dbReference>
<dbReference type="PROSITE" id="PS51296">
    <property type="entry name" value="RIESKE"/>
    <property type="match status" value="1"/>
</dbReference>
<dbReference type="PANTHER" id="PTHR43756:SF1">
    <property type="entry name" value="3-PHENYLPROPIONATE_CINNAMIC ACID DIOXYGENASE SUBUNIT ALPHA"/>
    <property type="match status" value="1"/>
</dbReference>
<dbReference type="PROSITE" id="PS00570">
    <property type="entry name" value="RING_HYDROXYL_ALPHA"/>
    <property type="match status" value="1"/>
</dbReference>
<evidence type="ECO:0000256" key="7">
    <source>
        <dbReference type="ARBA" id="ARBA00023014"/>
    </source>
</evidence>
<dbReference type="AlphaFoldDB" id="A0A4V2JBQ4"/>
<dbReference type="PANTHER" id="PTHR43756">
    <property type="entry name" value="CHOLINE MONOOXYGENASE, CHLOROPLASTIC"/>
    <property type="match status" value="1"/>
</dbReference>
<keyword evidence="5" id="KW-0560">Oxidoreductase</keyword>
<dbReference type="InterPro" id="IPR001663">
    <property type="entry name" value="Rng_hydr_dOase-A"/>
</dbReference>
<keyword evidence="11" id="KW-1185">Reference proteome</keyword>
<dbReference type="PRINTS" id="PR00090">
    <property type="entry name" value="RNGDIOXGNASE"/>
</dbReference>
<dbReference type="Gene3D" id="2.102.10.10">
    <property type="entry name" value="Rieske [2Fe-2S] iron-sulphur domain"/>
    <property type="match status" value="1"/>
</dbReference>
<keyword evidence="4" id="KW-0223">Dioxygenase</keyword>
<keyword evidence="6" id="KW-0408">Iron</keyword>
<evidence type="ECO:0000256" key="5">
    <source>
        <dbReference type="ARBA" id="ARBA00023002"/>
    </source>
</evidence>
<sequence>MGFQAATCLPPLTGGSACTPSQERIPAVNKPTSPAQLAVSRGLSIDDLVEQRRVHSAIYTDPEIFELEIERIFNRTWMYIGHESEVPRTGDFRLRKIGRQPVIMVRGKDGAVNVMMNRCLHRGAVVAEVESGNTKFFRCWYHGWTYDTSGKLVQVTADAGYEPGFCEKKGGLARPARVEDYRGFVFASLSDDVLPLREHLGQAADLMNYLIDFSPTGKITVNAGVNKTVYRGNWKLVGMDGYHVNYVHASVVEGWADDENSGIAAMHKNDPFSDEALTRTRDLGRGHVLLDFREHRMASIDKYVDFLRSIPGGPTYIDAMFAAYGEEQAKRNLSLAGDPHLGVFPNLQVLGNQIRIMNPVGPDETEVLMFPVLLDGVPDEINALRMRQHESFYGPSSSGSPDDAEIFERAQMGMNATVNPWIDMSRGLNREIVDVDGTRVGRISDETTQRGQMREWKRLMSMA</sequence>
<evidence type="ECO:0000256" key="6">
    <source>
        <dbReference type="ARBA" id="ARBA00023004"/>
    </source>
</evidence>
<evidence type="ECO:0000256" key="3">
    <source>
        <dbReference type="ARBA" id="ARBA00022723"/>
    </source>
</evidence>
<evidence type="ECO:0000256" key="1">
    <source>
        <dbReference type="ARBA" id="ARBA00008751"/>
    </source>
</evidence>
<accession>A0A4V2JBQ4</accession>
<comment type="caution">
    <text evidence="10">The sequence shown here is derived from an EMBL/GenBank/DDBJ whole genome shotgun (WGS) entry which is preliminary data.</text>
</comment>
<protein>
    <submittedName>
        <fullName evidence="10">(2Fe-2S)-binding protein</fullName>
    </submittedName>
</protein>
<dbReference type="Gene3D" id="3.90.380.10">
    <property type="entry name" value="Naphthalene 1,2-dioxygenase Alpha Subunit, Chain A, domain 1"/>
    <property type="match status" value="1"/>
</dbReference>
<organism evidence="10 11">
    <name type="scientific">Paracoccus subflavus</name>
    <dbReference type="NCBI Taxonomy" id="2528244"/>
    <lineage>
        <taxon>Bacteria</taxon>
        <taxon>Pseudomonadati</taxon>
        <taxon>Pseudomonadota</taxon>
        <taxon>Alphaproteobacteria</taxon>
        <taxon>Rhodobacterales</taxon>
        <taxon>Paracoccaceae</taxon>
        <taxon>Paracoccus</taxon>
    </lineage>
</organism>
<dbReference type="OrthoDB" id="7456916at2"/>
<gene>
    <name evidence="10" type="ORF">EYE42_15615</name>
</gene>
<dbReference type="SUPFAM" id="SSF55961">
    <property type="entry name" value="Bet v1-like"/>
    <property type="match status" value="1"/>
</dbReference>
<name>A0A4V2JBQ4_9RHOB</name>
<keyword evidence="3" id="KW-0479">Metal-binding</keyword>
<dbReference type="InterPro" id="IPR015881">
    <property type="entry name" value="ARHD_Rieske_2Fe_2S"/>
</dbReference>
<dbReference type="Pfam" id="PF00355">
    <property type="entry name" value="Rieske"/>
    <property type="match status" value="1"/>
</dbReference>
<comment type="similarity">
    <text evidence="1">Belongs to the bacterial ring-hydroxylating dioxygenase alpha subunit family.</text>
</comment>
<feature type="domain" description="Rieske" evidence="9">
    <location>
        <begin position="77"/>
        <end position="187"/>
    </location>
</feature>
<dbReference type="InterPro" id="IPR036922">
    <property type="entry name" value="Rieske_2Fe-2S_sf"/>
</dbReference>
<dbReference type="GO" id="GO:0051213">
    <property type="term" value="F:dioxygenase activity"/>
    <property type="evidence" value="ECO:0007669"/>
    <property type="project" value="UniProtKB-KW"/>
</dbReference>
<evidence type="ECO:0000313" key="10">
    <source>
        <dbReference type="EMBL" id="TBN36363.1"/>
    </source>
</evidence>
<reference evidence="10 11" key="1">
    <citation type="submission" date="2019-02" db="EMBL/GenBank/DDBJ databases">
        <title>Paracoccus subflavus sp. nov., isolated from marine sediment of the Pacific Ocean.</title>
        <authorList>
            <person name="Zhang G."/>
        </authorList>
    </citation>
    <scope>NUCLEOTIDE SEQUENCE [LARGE SCALE GENOMIC DNA]</scope>
    <source>
        <strain evidence="10 11">GY0581</strain>
    </source>
</reference>
<dbReference type="InterPro" id="IPR015879">
    <property type="entry name" value="Ring_hydroxy_dOase_asu_C_dom"/>
</dbReference>
<dbReference type="Pfam" id="PF00848">
    <property type="entry name" value="Ring_hydroxyl_A"/>
    <property type="match status" value="1"/>
</dbReference>
<keyword evidence="8" id="KW-0520">NAD</keyword>
<dbReference type="EMBL" id="SISK01000018">
    <property type="protein sequence ID" value="TBN36363.1"/>
    <property type="molecule type" value="Genomic_DNA"/>
</dbReference>
<dbReference type="GO" id="GO:0051537">
    <property type="term" value="F:2 iron, 2 sulfur cluster binding"/>
    <property type="evidence" value="ECO:0007669"/>
    <property type="project" value="UniProtKB-KW"/>
</dbReference>